<protein>
    <recommendedName>
        <fullName evidence="1">Helix-turn-helix domain-containing protein</fullName>
    </recommendedName>
</protein>
<evidence type="ECO:0000313" key="2">
    <source>
        <dbReference type="EMBL" id="PZQ96716.1"/>
    </source>
</evidence>
<gene>
    <name evidence="2" type="ORF">DI533_14085</name>
</gene>
<reference evidence="2 3" key="1">
    <citation type="submission" date="2017-08" db="EMBL/GenBank/DDBJ databases">
        <title>Infants hospitalized years apart are colonized by the same room-sourced microbial strains.</title>
        <authorList>
            <person name="Brooks B."/>
            <person name="Olm M.R."/>
            <person name="Firek B.A."/>
            <person name="Baker R."/>
            <person name="Thomas B.C."/>
            <person name="Morowitz M.J."/>
            <person name="Banfield J.F."/>
        </authorList>
    </citation>
    <scope>NUCLEOTIDE SEQUENCE [LARGE SCALE GENOMIC DNA]</scope>
    <source>
        <strain evidence="2">S2_003_000_R2_11</strain>
    </source>
</reference>
<comment type="caution">
    <text evidence="2">The sequence shown here is derived from an EMBL/GenBank/DDBJ whole genome shotgun (WGS) entry which is preliminary data.</text>
</comment>
<name>A0A2W5S3T4_CERSP</name>
<accession>A0A2W5S3T4</accession>
<dbReference type="InterPro" id="IPR009061">
    <property type="entry name" value="DNA-bd_dom_put_sf"/>
</dbReference>
<proteinExistence type="predicted"/>
<dbReference type="InterPro" id="IPR041657">
    <property type="entry name" value="HTH_17"/>
</dbReference>
<dbReference type="AlphaFoldDB" id="A0A2W5S3T4"/>
<dbReference type="EMBL" id="QFQS01000003">
    <property type="protein sequence ID" value="PZQ96716.1"/>
    <property type="molecule type" value="Genomic_DNA"/>
</dbReference>
<organism evidence="2 3">
    <name type="scientific">Cereibacter sphaeroides</name>
    <name type="common">Rhodobacter sphaeroides</name>
    <dbReference type="NCBI Taxonomy" id="1063"/>
    <lineage>
        <taxon>Bacteria</taxon>
        <taxon>Pseudomonadati</taxon>
        <taxon>Pseudomonadota</taxon>
        <taxon>Alphaproteobacteria</taxon>
        <taxon>Rhodobacterales</taxon>
        <taxon>Paracoccaceae</taxon>
        <taxon>Cereibacter</taxon>
    </lineage>
</organism>
<evidence type="ECO:0000259" key="1">
    <source>
        <dbReference type="Pfam" id="PF12728"/>
    </source>
</evidence>
<dbReference type="Gene3D" id="1.10.10.10">
    <property type="entry name" value="Winged helix-like DNA-binding domain superfamily/Winged helix DNA-binding domain"/>
    <property type="match status" value="1"/>
</dbReference>
<dbReference type="Proteomes" id="UP000248975">
    <property type="component" value="Unassembled WGS sequence"/>
</dbReference>
<dbReference type="SUPFAM" id="SSF46955">
    <property type="entry name" value="Putative DNA-binding domain"/>
    <property type="match status" value="1"/>
</dbReference>
<evidence type="ECO:0000313" key="3">
    <source>
        <dbReference type="Proteomes" id="UP000248975"/>
    </source>
</evidence>
<dbReference type="Pfam" id="PF12728">
    <property type="entry name" value="HTH_17"/>
    <property type="match status" value="1"/>
</dbReference>
<feature type="domain" description="Helix-turn-helix" evidence="1">
    <location>
        <begin position="23"/>
        <end position="73"/>
    </location>
</feature>
<sequence>MSLKEEVRALREKVEELSRPKPLLTTPECAELLSMSASRLFEWRRDGIGPPYMRFGATVRYDRAEVLAWFATQKVKK</sequence>
<dbReference type="InterPro" id="IPR036388">
    <property type="entry name" value="WH-like_DNA-bd_sf"/>
</dbReference>